<evidence type="ECO:0000313" key="1">
    <source>
        <dbReference type="EMBL" id="MEE9654182.1"/>
    </source>
</evidence>
<sequence>MEISKASVSASTANSGIRSQMDLRNVSQEVAALADAIQDALEISE</sequence>
<name>A0AB35X6M8_9ENTR</name>
<comment type="caution">
    <text evidence="1">The sequence shown here is derived from an EMBL/GenBank/DDBJ whole genome shotgun (WGS) entry which is preliminary data.</text>
</comment>
<dbReference type="GeneID" id="85162641"/>
<evidence type="ECO:0008006" key="3">
    <source>
        <dbReference type="Google" id="ProtNLM"/>
    </source>
</evidence>
<protein>
    <recommendedName>
        <fullName evidence="3">Methyl-accepting chemotaxis protein</fullName>
    </recommendedName>
</protein>
<keyword evidence="2" id="KW-1185">Reference proteome</keyword>
<proteinExistence type="predicted"/>
<dbReference type="Proteomes" id="UP001331691">
    <property type="component" value="Unassembled WGS sequence"/>
</dbReference>
<gene>
    <name evidence="1" type="ORF">V4836_08435</name>
</gene>
<dbReference type="EMBL" id="JAZKKV010000001">
    <property type="protein sequence ID" value="MEE9654182.1"/>
    <property type="molecule type" value="Genomic_DNA"/>
</dbReference>
<accession>A0AB35X6M8</accession>
<dbReference type="RefSeq" id="WP_202215967.1">
    <property type="nucleotide sequence ID" value="NZ_CAXTIH010000001.1"/>
</dbReference>
<evidence type="ECO:0000313" key="2">
    <source>
        <dbReference type="Proteomes" id="UP001331691"/>
    </source>
</evidence>
<organism evidence="1 2">
    <name type="scientific">Kluyvera ascorbata</name>
    <dbReference type="NCBI Taxonomy" id="51288"/>
    <lineage>
        <taxon>Bacteria</taxon>
        <taxon>Pseudomonadati</taxon>
        <taxon>Pseudomonadota</taxon>
        <taxon>Gammaproteobacteria</taxon>
        <taxon>Enterobacterales</taxon>
        <taxon>Enterobacteriaceae</taxon>
        <taxon>Kluyvera</taxon>
    </lineage>
</organism>
<reference evidence="1 2" key="1">
    <citation type="submission" date="2023-10" db="EMBL/GenBank/DDBJ databases">
        <title>Wastewater isolates of ESBL- and carbapenemase-producing Gram-negative bacteria from New Zealand.</title>
        <authorList>
            <person name="Straub C."/>
            <person name="Weaver L."/>
            <person name="Cornelius A."/>
            <person name="Mcgill E."/>
            <person name="Dyet K."/>
            <person name="White L."/>
            <person name="Pattis I."/>
        </authorList>
    </citation>
    <scope>NUCLEOTIDE SEQUENCE [LARGE SCALE GENOMIC DNA]</scope>
    <source>
        <strain evidence="1 2">ESBL09</strain>
    </source>
</reference>
<dbReference type="AlphaFoldDB" id="A0AB35X6M8"/>